<dbReference type="AlphaFoldDB" id="A0A8J6XW77"/>
<dbReference type="InterPro" id="IPR000673">
    <property type="entry name" value="Sig_transdc_resp-reg_Me-estase"/>
</dbReference>
<dbReference type="RefSeq" id="WP_190836537.1">
    <property type="nucleotide sequence ID" value="NZ_CAWPPI010000110.1"/>
</dbReference>
<organism evidence="6 7">
    <name type="scientific">Iningainema tapete BLCC-T55</name>
    <dbReference type="NCBI Taxonomy" id="2748662"/>
    <lineage>
        <taxon>Bacteria</taxon>
        <taxon>Bacillati</taxon>
        <taxon>Cyanobacteriota</taxon>
        <taxon>Cyanophyceae</taxon>
        <taxon>Nostocales</taxon>
        <taxon>Scytonemataceae</taxon>
        <taxon>Iningainema tapete</taxon>
    </lineage>
</organism>
<dbReference type="GO" id="GO:0006935">
    <property type="term" value="P:chemotaxis"/>
    <property type="evidence" value="ECO:0007669"/>
    <property type="project" value="UniProtKB-UniRule"/>
</dbReference>
<evidence type="ECO:0000259" key="5">
    <source>
        <dbReference type="PROSITE" id="PS50122"/>
    </source>
</evidence>
<gene>
    <name evidence="6" type="ORF">ICL16_36865</name>
</gene>
<evidence type="ECO:0000313" key="7">
    <source>
        <dbReference type="Proteomes" id="UP000629098"/>
    </source>
</evidence>
<dbReference type="Proteomes" id="UP000629098">
    <property type="component" value="Unassembled WGS sequence"/>
</dbReference>
<protein>
    <recommendedName>
        <fullName evidence="2">protein-glutamate methylesterase</fullName>
        <ecNumber evidence="2">3.1.1.61</ecNumber>
    </recommendedName>
</protein>
<evidence type="ECO:0000256" key="2">
    <source>
        <dbReference type="ARBA" id="ARBA00039140"/>
    </source>
</evidence>
<dbReference type="Gene3D" id="3.40.50.180">
    <property type="entry name" value="Methylesterase CheB, C-terminal domain"/>
    <property type="match status" value="1"/>
</dbReference>
<keyword evidence="7" id="KW-1185">Reference proteome</keyword>
<feature type="active site" evidence="4">
    <location>
        <position position="38"/>
    </location>
</feature>
<evidence type="ECO:0000256" key="1">
    <source>
        <dbReference type="ARBA" id="ARBA00022801"/>
    </source>
</evidence>
<dbReference type="EMBL" id="JACXAE010000110">
    <property type="protein sequence ID" value="MBD2777472.1"/>
    <property type="molecule type" value="Genomic_DNA"/>
</dbReference>
<dbReference type="Pfam" id="PF01339">
    <property type="entry name" value="CheB_methylest"/>
    <property type="match status" value="1"/>
</dbReference>
<dbReference type="SUPFAM" id="SSF52738">
    <property type="entry name" value="Methylesterase CheB, C-terminal domain"/>
    <property type="match status" value="1"/>
</dbReference>
<dbReference type="EC" id="3.1.1.61" evidence="2"/>
<sequence length="196" mass="21076">MTFKLIVIGTSLGGLNAVQVLLKSLPASFLTPVAVVLHRHKSSDESLIVLLQLYSKLHIKEAQDKEDILPGYVYIAPADYHLLIESDNKTQNPHFALSIDDPVTYARPSIDVLFETAADAYGKKVIGVLLTGANHDGVQGLAKIKAKGGKTVVEEPSTAACSIMPQAAIVAGVAEKILPLTEIARFLVKICDFQSE</sequence>
<feature type="active site" evidence="4">
    <location>
        <position position="136"/>
    </location>
</feature>
<feature type="active site" evidence="4">
    <location>
        <position position="11"/>
    </location>
</feature>
<comment type="caution">
    <text evidence="6">The sequence shown here is derived from an EMBL/GenBank/DDBJ whole genome shotgun (WGS) entry which is preliminary data.</text>
</comment>
<dbReference type="GO" id="GO:0005737">
    <property type="term" value="C:cytoplasm"/>
    <property type="evidence" value="ECO:0007669"/>
    <property type="project" value="InterPro"/>
</dbReference>
<evidence type="ECO:0000313" key="6">
    <source>
        <dbReference type="EMBL" id="MBD2777472.1"/>
    </source>
</evidence>
<dbReference type="GO" id="GO:0000156">
    <property type="term" value="F:phosphorelay response regulator activity"/>
    <property type="evidence" value="ECO:0007669"/>
    <property type="project" value="InterPro"/>
</dbReference>
<dbReference type="PANTHER" id="PTHR42872:SF3">
    <property type="entry name" value="PROTEIN-GLUTAMATE METHYLESTERASE_PROTEIN-GLUTAMINE GLUTAMINASE 1"/>
    <property type="match status" value="1"/>
</dbReference>
<feature type="domain" description="CheB-type methylesterase" evidence="5">
    <location>
        <begin position="1"/>
        <end position="194"/>
    </location>
</feature>
<dbReference type="CDD" id="cd16433">
    <property type="entry name" value="CheB"/>
    <property type="match status" value="1"/>
</dbReference>
<evidence type="ECO:0000256" key="3">
    <source>
        <dbReference type="ARBA" id="ARBA00048267"/>
    </source>
</evidence>
<dbReference type="PROSITE" id="PS50122">
    <property type="entry name" value="CHEB"/>
    <property type="match status" value="1"/>
</dbReference>
<dbReference type="InterPro" id="IPR035909">
    <property type="entry name" value="CheB_C"/>
</dbReference>
<comment type="catalytic activity">
    <reaction evidence="3">
        <text>[protein]-L-glutamate 5-O-methyl ester + H2O = L-glutamyl-[protein] + methanol + H(+)</text>
        <dbReference type="Rhea" id="RHEA:23236"/>
        <dbReference type="Rhea" id="RHEA-COMP:10208"/>
        <dbReference type="Rhea" id="RHEA-COMP:10311"/>
        <dbReference type="ChEBI" id="CHEBI:15377"/>
        <dbReference type="ChEBI" id="CHEBI:15378"/>
        <dbReference type="ChEBI" id="CHEBI:17790"/>
        <dbReference type="ChEBI" id="CHEBI:29973"/>
        <dbReference type="ChEBI" id="CHEBI:82795"/>
        <dbReference type="EC" id="3.1.1.61"/>
    </reaction>
</comment>
<keyword evidence="4" id="KW-0145">Chemotaxis</keyword>
<reference evidence="6" key="1">
    <citation type="submission" date="2020-09" db="EMBL/GenBank/DDBJ databases">
        <title>Iningainema tapete sp. nov. (Scytonemataceae, Cyanobacteria) from greenhouses in central Florida (USA) produces two types of nodularin with biosynthetic potential for microcystin-LR and anabaenopeptins.</title>
        <authorList>
            <person name="Berthold D.E."/>
            <person name="Lefler F.W."/>
            <person name="Huang I.-S."/>
            <person name="Abdulla H."/>
            <person name="Zimba P.V."/>
            <person name="Laughinghouse H.D. IV."/>
        </authorList>
    </citation>
    <scope>NUCLEOTIDE SEQUENCE</scope>
    <source>
        <strain evidence="6">BLCCT55</strain>
    </source>
</reference>
<evidence type="ECO:0000256" key="4">
    <source>
        <dbReference type="PROSITE-ProRule" id="PRU00050"/>
    </source>
</evidence>
<name>A0A8J6XW77_9CYAN</name>
<accession>A0A8J6XW77</accession>
<proteinExistence type="predicted"/>
<keyword evidence="1 4" id="KW-0378">Hydrolase</keyword>
<dbReference type="GO" id="GO:0008984">
    <property type="term" value="F:protein-glutamate methylesterase activity"/>
    <property type="evidence" value="ECO:0007669"/>
    <property type="project" value="UniProtKB-EC"/>
</dbReference>
<dbReference type="PANTHER" id="PTHR42872">
    <property type="entry name" value="PROTEIN-GLUTAMATE METHYLESTERASE/PROTEIN-GLUTAMINE GLUTAMINASE"/>
    <property type="match status" value="1"/>
</dbReference>